<keyword evidence="2" id="KW-1185">Reference proteome</keyword>
<dbReference type="Proteomes" id="UP001066276">
    <property type="component" value="Chromosome 3_2"/>
</dbReference>
<gene>
    <name evidence="1" type="ORF">NDU88_003364</name>
</gene>
<evidence type="ECO:0000313" key="2">
    <source>
        <dbReference type="Proteomes" id="UP001066276"/>
    </source>
</evidence>
<comment type="caution">
    <text evidence="1">The sequence shown here is derived from an EMBL/GenBank/DDBJ whole genome shotgun (WGS) entry which is preliminary data.</text>
</comment>
<dbReference type="EMBL" id="JANPWB010000006">
    <property type="protein sequence ID" value="KAJ1178117.1"/>
    <property type="molecule type" value="Genomic_DNA"/>
</dbReference>
<sequence>MHTSRAMFLVENNLDGIRLSLSSADDTASPDQEIDLSEIKAEIEQCSPAENPDISSLPLEEKEISWTCKTLNNNMFDMLRLLKERGEDDLGSIDDTDLEAALMHPRKVAMRIRLQLILFKVLHRTYYYRARLHRMGRAPSPADRGTFLHILLSMLLPKEIY</sequence>
<reference evidence="1" key="1">
    <citation type="journal article" date="2022" name="bioRxiv">
        <title>Sequencing and chromosome-scale assembly of the giantPleurodeles waltlgenome.</title>
        <authorList>
            <person name="Brown T."/>
            <person name="Elewa A."/>
            <person name="Iarovenko S."/>
            <person name="Subramanian E."/>
            <person name="Araus A.J."/>
            <person name="Petzold A."/>
            <person name="Susuki M."/>
            <person name="Suzuki K.-i.T."/>
            <person name="Hayashi T."/>
            <person name="Toyoda A."/>
            <person name="Oliveira C."/>
            <person name="Osipova E."/>
            <person name="Leigh N.D."/>
            <person name="Simon A."/>
            <person name="Yun M.H."/>
        </authorList>
    </citation>
    <scope>NUCLEOTIDE SEQUENCE</scope>
    <source>
        <strain evidence="1">20211129_DDA</strain>
        <tissue evidence="1">Liver</tissue>
    </source>
</reference>
<dbReference type="AlphaFoldDB" id="A0AAV7TNH7"/>
<name>A0AAV7TNH7_PLEWA</name>
<organism evidence="1 2">
    <name type="scientific">Pleurodeles waltl</name>
    <name type="common">Iberian ribbed newt</name>
    <dbReference type="NCBI Taxonomy" id="8319"/>
    <lineage>
        <taxon>Eukaryota</taxon>
        <taxon>Metazoa</taxon>
        <taxon>Chordata</taxon>
        <taxon>Craniata</taxon>
        <taxon>Vertebrata</taxon>
        <taxon>Euteleostomi</taxon>
        <taxon>Amphibia</taxon>
        <taxon>Batrachia</taxon>
        <taxon>Caudata</taxon>
        <taxon>Salamandroidea</taxon>
        <taxon>Salamandridae</taxon>
        <taxon>Pleurodelinae</taxon>
        <taxon>Pleurodeles</taxon>
    </lineage>
</organism>
<protein>
    <submittedName>
        <fullName evidence="1">Uncharacterized protein</fullName>
    </submittedName>
</protein>
<evidence type="ECO:0000313" key="1">
    <source>
        <dbReference type="EMBL" id="KAJ1178117.1"/>
    </source>
</evidence>
<proteinExistence type="predicted"/>
<accession>A0AAV7TNH7</accession>